<dbReference type="HAMAP" id="MF_00103">
    <property type="entry name" value="Fapy_DNA_glycosyl"/>
    <property type="match status" value="1"/>
</dbReference>
<keyword evidence="12 15" id="KW-0511">Multifunctional enzyme</keyword>
<evidence type="ECO:0000256" key="3">
    <source>
        <dbReference type="ARBA" id="ARBA00011245"/>
    </source>
</evidence>
<feature type="domain" description="FPG-type" evidence="16">
    <location>
        <begin position="240"/>
        <end position="274"/>
    </location>
</feature>
<feature type="active site" description="Schiff-base intermediate with DNA" evidence="15">
    <location>
        <position position="2"/>
    </location>
</feature>
<dbReference type="GO" id="GO:0140078">
    <property type="term" value="F:class I DNA-(apurinic or apyrimidinic site) endonuclease activity"/>
    <property type="evidence" value="ECO:0007669"/>
    <property type="project" value="UniProtKB-EC"/>
</dbReference>
<dbReference type="InterPro" id="IPR020629">
    <property type="entry name" value="FPG_Glyclase"/>
</dbReference>
<dbReference type="GO" id="GO:0006284">
    <property type="term" value="P:base-excision repair"/>
    <property type="evidence" value="ECO:0007669"/>
    <property type="project" value="InterPro"/>
</dbReference>
<proteinExistence type="inferred from homology"/>
<evidence type="ECO:0000256" key="5">
    <source>
        <dbReference type="ARBA" id="ARBA00022763"/>
    </source>
</evidence>
<dbReference type="SUPFAM" id="SSF57716">
    <property type="entry name" value="Glucocorticoid receptor-like (DNA-binding domain)"/>
    <property type="match status" value="1"/>
</dbReference>
<keyword evidence="11 15" id="KW-0456">Lyase</keyword>
<evidence type="ECO:0000256" key="8">
    <source>
        <dbReference type="ARBA" id="ARBA00022833"/>
    </source>
</evidence>
<dbReference type="EMBL" id="MLOK01000029">
    <property type="protein sequence ID" value="OIM21601.1"/>
    <property type="molecule type" value="Genomic_DNA"/>
</dbReference>
<evidence type="ECO:0000256" key="10">
    <source>
        <dbReference type="ARBA" id="ARBA00023204"/>
    </source>
</evidence>
<dbReference type="EC" id="4.2.99.18" evidence="15"/>
<evidence type="ECO:0000256" key="7">
    <source>
        <dbReference type="ARBA" id="ARBA00022801"/>
    </source>
</evidence>
<dbReference type="FunFam" id="1.10.8.50:FF:000003">
    <property type="entry name" value="Formamidopyrimidine-DNA glycosylase"/>
    <property type="match status" value="1"/>
</dbReference>
<dbReference type="NCBIfam" id="TIGR00577">
    <property type="entry name" value="fpg"/>
    <property type="match status" value="1"/>
</dbReference>
<organism evidence="18 19">
    <name type="scientific">Oenococcus oeni</name>
    <name type="common">Leuconostoc oenos</name>
    <dbReference type="NCBI Taxonomy" id="1247"/>
    <lineage>
        <taxon>Bacteria</taxon>
        <taxon>Bacillati</taxon>
        <taxon>Bacillota</taxon>
        <taxon>Bacilli</taxon>
        <taxon>Lactobacillales</taxon>
        <taxon>Lactobacillaceae</taxon>
        <taxon>Oenococcus</taxon>
    </lineage>
</organism>
<evidence type="ECO:0000256" key="4">
    <source>
        <dbReference type="ARBA" id="ARBA00022723"/>
    </source>
</evidence>
<dbReference type="PANTHER" id="PTHR22993:SF9">
    <property type="entry name" value="FORMAMIDOPYRIMIDINE-DNA GLYCOSYLASE"/>
    <property type="match status" value="1"/>
</dbReference>
<dbReference type="InterPro" id="IPR035937">
    <property type="entry name" value="FPG_N"/>
</dbReference>
<dbReference type="InterPro" id="IPR010663">
    <property type="entry name" value="Znf_FPG/IleRS"/>
</dbReference>
<evidence type="ECO:0000259" key="17">
    <source>
        <dbReference type="PROSITE" id="PS51068"/>
    </source>
</evidence>
<dbReference type="GO" id="GO:0003690">
    <property type="term" value="F:double-stranded DNA binding"/>
    <property type="evidence" value="ECO:0007669"/>
    <property type="project" value="UniProtKB-ARBA"/>
</dbReference>
<dbReference type="InterPro" id="IPR015886">
    <property type="entry name" value="H2TH_FPG"/>
</dbReference>
<accession>A0A6N4A837</accession>
<dbReference type="NCBIfam" id="NF002211">
    <property type="entry name" value="PRK01103.1"/>
    <property type="match status" value="1"/>
</dbReference>
<keyword evidence="4 15" id="KW-0479">Metal-binding</keyword>
<dbReference type="Pfam" id="PF06827">
    <property type="entry name" value="zf-FPG_IleRS"/>
    <property type="match status" value="1"/>
</dbReference>
<dbReference type="PANTHER" id="PTHR22993">
    <property type="entry name" value="FORMAMIDOPYRIMIDINE-DNA GLYCOSYLASE"/>
    <property type="match status" value="1"/>
</dbReference>
<dbReference type="InterPro" id="IPR012319">
    <property type="entry name" value="FPG_cat"/>
</dbReference>
<keyword evidence="8 15" id="KW-0862">Zinc</keyword>
<dbReference type="RefSeq" id="WP_071448897.1">
    <property type="nucleotide sequence ID" value="NZ_MLOK01000029.1"/>
</dbReference>
<keyword evidence="7 15" id="KW-0378">Hydrolase</keyword>
<dbReference type="EC" id="3.2.2.23" evidence="15"/>
<keyword evidence="9 15" id="KW-0238">DNA-binding</keyword>
<dbReference type="SUPFAM" id="SSF46946">
    <property type="entry name" value="S13-like H2TH domain"/>
    <property type="match status" value="1"/>
</dbReference>
<dbReference type="Pfam" id="PF06831">
    <property type="entry name" value="H2TH"/>
    <property type="match status" value="1"/>
</dbReference>
<keyword evidence="10 15" id="KW-0234">DNA repair</keyword>
<evidence type="ECO:0000256" key="1">
    <source>
        <dbReference type="ARBA" id="ARBA00001668"/>
    </source>
</evidence>
<dbReference type="GO" id="GO:0008270">
    <property type="term" value="F:zinc ion binding"/>
    <property type="evidence" value="ECO:0007669"/>
    <property type="project" value="UniProtKB-UniRule"/>
</dbReference>
<feature type="active site" description="Proton donor" evidence="15">
    <location>
        <position position="3"/>
    </location>
</feature>
<reference evidence="18 19" key="1">
    <citation type="journal article" date="2016" name="BMC Genomics">
        <title>Consensus pan-genome assembly of the specialised wine bacterium Oenococcus oeni.</title>
        <authorList>
            <person name="Sternes P.R."/>
            <person name="Borneman A.R."/>
        </authorList>
    </citation>
    <scope>NUCLEOTIDE SEQUENCE [LARGE SCALE GENOMIC DNA]</scope>
    <source>
        <strain evidence="18 19">AWRIB661</strain>
    </source>
</reference>
<keyword evidence="5 15" id="KW-0227">DNA damage</keyword>
<evidence type="ECO:0000256" key="2">
    <source>
        <dbReference type="ARBA" id="ARBA00009409"/>
    </source>
</evidence>
<dbReference type="SUPFAM" id="SSF81624">
    <property type="entry name" value="N-terminal domain of MutM-like DNA repair proteins"/>
    <property type="match status" value="1"/>
</dbReference>
<dbReference type="CDD" id="cd08966">
    <property type="entry name" value="EcFpg-like_N"/>
    <property type="match status" value="1"/>
</dbReference>
<comment type="similarity">
    <text evidence="2 15">Belongs to the FPG family.</text>
</comment>
<gene>
    <name evidence="15" type="primary">mutM</name>
    <name evidence="15" type="synonym">fpg</name>
    <name evidence="18" type="ORF">ATX59_03205</name>
</gene>
<name>A0A6N4A837_OENOE</name>
<evidence type="ECO:0000259" key="16">
    <source>
        <dbReference type="PROSITE" id="PS51066"/>
    </source>
</evidence>
<evidence type="ECO:0000256" key="9">
    <source>
        <dbReference type="ARBA" id="ARBA00023125"/>
    </source>
</evidence>
<comment type="catalytic activity">
    <reaction evidence="1 15">
        <text>Hydrolysis of DNA containing ring-opened 7-methylguanine residues, releasing 2,6-diamino-4-hydroxy-5-(N-methyl)formamidopyrimidine.</text>
        <dbReference type="EC" id="3.2.2.23"/>
    </reaction>
</comment>
<evidence type="ECO:0000256" key="11">
    <source>
        <dbReference type="ARBA" id="ARBA00023239"/>
    </source>
</evidence>
<comment type="caution">
    <text evidence="18">The sequence shown here is derived from an EMBL/GenBank/DDBJ whole genome shotgun (WGS) entry which is preliminary data.</text>
</comment>
<dbReference type="Proteomes" id="UP000181728">
    <property type="component" value="Unassembled WGS sequence"/>
</dbReference>
<evidence type="ECO:0000256" key="14">
    <source>
        <dbReference type="ARBA" id="ARBA00044632"/>
    </source>
</evidence>
<dbReference type="SMART" id="SM00898">
    <property type="entry name" value="Fapy_DNA_glyco"/>
    <property type="match status" value="1"/>
</dbReference>
<protein>
    <recommendedName>
        <fullName evidence="15">Formamidopyrimidine-DNA glycosylase</fullName>
        <shortName evidence="15">Fapy-DNA glycosylase</shortName>
        <ecNumber evidence="15">3.2.2.23</ecNumber>
    </recommendedName>
    <alternativeName>
        <fullName evidence="15">DNA-(apurinic or apyrimidinic site) lyase MutM</fullName>
        <shortName evidence="15">AP lyase MutM</shortName>
        <ecNumber evidence="15">4.2.99.18</ecNumber>
    </alternativeName>
</protein>
<evidence type="ECO:0000256" key="6">
    <source>
        <dbReference type="ARBA" id="ARBA00022771"/>
    </source>
</evidence>
<dbReference type="PROSITE" id="PS51066">
    <property type="entry name" value="ZF_FPG_2"/>
    <property type="match status" value="1"/>
</dbReference>
<evidence type="ECO:0000313" key="19">
    <source>
        <dbReference type="Proteomes" id="UP000181728"/>
    </source>
</evidence>
<comment type="caution">
    <text evidence="15">Lacks conserved residue(s) required for the propagation of feature annotation.</text>
</comment>
<dbReference type="GO" id="GO:0034039">
    <property type="term" value="F:8-oxo-7,8-dihydroguanine DNA N-glycosylase activity"/>
    <property type="evidence" value="ECO:0007669"/>
    <property type="project" value="TreeGrafter"/>
</dbReference>
<dbReference type="InterPro" id="IPR000214">
    <property type="entry name" value="Znf_DNA_glyclase/AP_lyase"/>
</dbReference>
<feature type="active site" description="Proton donor; for delta-elimination activity" evidence="15">
    <location>
        <position position="264"/>
    </location>
</feature>
<keyword evidence="13 15" id="KW-0326">Glycosidase</keyword>
<dbReference type="Gene3D" id="1.10.8.50">
    <property type="match status" value="1"/>
</dbReference>
<dbReference type="InterPro" id="IPR010979">
    <property type="entry name" value="Ribosomal_uS13-like_H2TH"/>
</dbReference>
<feature type="binding site" evidence="15">
    <location>
        <position position="111"/>
    </location>
    <ligand>
        <name>DNA</name>
        <dbReference type="ChEBI" id="CHEBI:16991"/>
    </ligand>
</feature>
<dbReference type="SMART" id="SM01232">
    <property type="entry name" value="H2TH"/>
    <property type="match status" value="1"/>
</dbReference>
<dbReference type="AlphaFoldDB" id="A0A6N4A837"/>
<evidence type="ECO:0000256" key="13">
    <source>
        <dbReference type="ARBA" id="ARBA00023295"/>
    </source>
</evidence>
<sequence length="274" mass="31245">MPELPEAETVRRGLKKYFENEKIKDLKIIYPKLLDSDRTEFIEKVVGSTVSRIDRRGKFLLFRLDNNLTIVSHLRMEGRYSVEAAQEAPHKHTEMIFELENGKQVFYDDTRKFGKMKLVKSGNEAVEVKSIGSMGPEPVESDLTFDYFYNRLQKSKKAVKAWLLDQNNVAGIGNIYADEVLWLSEISPLRPTNEISEEEADNLRENIIRELAFAIENGGSTVHSFIDASGHTGRMQDKLHAYGRAGQPCERDGGELIKIRVAQRGTTYCPKCQK</sequence>
<feature type="active site" description="Proton donor; for beta-elimination activity" evidence="15">
    <location>
        <position position="58"/>
    </location>
</feature>
<comment type="cofactor">
    <cofactor evidence="15">
        <name>Zn(2+)</name>
        <dbReference type="ChEBI" id="CHEBI:29105"/>
    </cofactor>
    <text evidence="15">Binds 1 zinc ion per subunit.</text>
</comment>
<comment type="function">
    <text evidence="15">Involved in base excision repair of DNA damaged by oxidation or by mutagenic agents. Acts as DNA glycosylase that recognizes and removes damaged bases. Has a preference for oxidized purines, such as 7,8-dihydro-8-oxoguanine (8-oxoG). Has AP (apurinic/apyrimidinic) lyase activity and introduces nicks in the DNA strand. Cleaves the DNA backbone by beta-delta elimination to generate a single-strand break at the site of the removed base with both 3'- and 5'-phosphates.</text>
</comment>
<evidence type="ECO:0000256" key="15">
    <source>
        <dbReference type="HAMAP-Rule" id="MF_00103"/>
    </source>
</evidence>
<dbReference type="GO" id="GO:0003684">
    <property type="term" value="F:damaged DNA binding"/>
    <property type="evidence" value="ECO:0007669"/>
    <property type="project" value="InterPro"/>
</dbReference>
<dbReference type="Pfam" id="PF01149">
    <property type="entry name" value="Fapy_DNA_glyco"/>
    <property type="match status" value="1"/>
</dbReference>
<dbReference type="PROSITE" id="PS51068">
    <property type="entry name" value="FPG_CAT"/>
    <property type="match status" value="1"/>
</dbReference>
<comment type="catalytic activity">
    <reaction evidence="14 15">
        <text>2'-deoxyribonucleotide-(2'-deoxyribose 5'-phosphate)-2'-deoxyribonucleotide-DNA = a 3'-end 2'-deoxyribonucleotide-(2,3-dehydro-2,3-deoxyribose 5'-phosphate)-DNA + a 5'-end 5'-phospho-2'-deoxyribonucleoside-DNA + H(+)</text>
        <dbReference type="Rhea" id="RHEA:66592"/>
        <dbReference type="Rhea" id="RHEA-COMP:13180"/>
        <dbReference type="Rhea" id="RHEA-COMP:16897"/>
        <dbReference type="Rhea" id="RHEA-COMP:17067"/>
        <dbReference type="ChEBI" id="CHEBI:15378"/>
        <dbReference type="ChEBI" id="CHEBI:136412"/>
        <dbReference type="ChEBI" id="CHEBI:157695"/>
        <dbReference type="ChEBI" id="CHEBI:167181"/>
        <dbReference type="EC" id="4.2.99.18"/>
    </reaction>
</comment>
<keyword evidence="6 15" id="KW-0863">Zinc-finger</keyword>
<evidence type="ECO:0000256" key="12">
    <source>
        <dbReference type="ARBA" id="ARBA00023268"/>
    </source>
</evidence>
<evidence type="ECO:0000313" key="18">
    <source>
        <dbReference type="EMBL" id="OIM21601.1"/>
    </source>
</evidence>
<comment type="subunit">
    <text evidence="3 15">Monomer.</text>
</comment>
<dbReference type="Gene3D" id="3.20.190.10">
    <property type="entry name" value="MutM-like, N-terminal"/>
    <property type="match status" value="1"/>
</dbReference>
<feature type="binding site" evidence="15">
    <location>
        <position position="92"/>
    </location>
    <ligand>
        <name>DNA</name>
        <dbReference type="ChEBI" id="CHEBI:16991"/>
    </ligand>
</feature>
<feature type="domain" description="Formamidopyrimidine-DNA glycosylase catalytic" evidence="17">
    <location>
        <begin position="2"/>
        <end position="114"/>
    </location>
</feature>